<sequence>MRRTIAKASILTALNLLFFAVIGTALLAITYQLTHEPIARSEEQEKLKLVTQIAPPETYDNDIIKDSTELKADELLGTDDTTIAYLGRLKGEPSIAVLQVIAPDGYSGRISLIISIHSDGRIGGVRVISHRETPGLGDYIEIAKSKWITGFDGKSLDNPRDSGWKVKKDGGSFDYMAGATITPRAVVKAVHKALQYFAQHREELFKQNTVSPDKEKAVHSEGDKK</sequence>
<keyword evidence="5 6" id="KW-0249">Electron transport</keyword>
<keyword evidence="3 6" id="KW-0285">Flavoprotein</keyword>
<dbReference type="PANTHER" id="PTHR36118:SF1">
    <property type="entry name" value="ION-TRANSLOCATING OXIDOREDUCTASE COMPLEX SUBUNIT G"/>
    <property type="match status" value="1"/>
</dbReference>
<keyword evidence="6" id="KW-0812">Transmembrane</keyword>
<evidence type="ECO:0000256" key="6">
    <source>
        <dbReference type="HAMAP-Rule" id="MF_00479"/>
    </source>
</evidence>
<evidence type="ECO:0000259" key="7">
    <source>
        <dbReference type="SMART" id="SM00900"/>
    </source>
</evidence>
<keyword evidence="4 6" id="KW-0288">FMN</keyword>
<protein>
    <recommendedName>
        <fullName evidence="6">Ion-translocating oxidoreductase complex subunit G</fullName>
        <ecNumber evidence="6">7.-.-.-</ecNumber>
    </recommendedName>
    <alternativeName>
        <fullName evidence="6">Rnf electron transport complex subunit G</fullName>
    </alternativeName>
</protein>
<feature type="modified residue" description="FMN phosphoryl threonine" evidence="6">
    <location>
        <position position="180"/>
    </location>
</feature>
<keyword evidence="6" id="KW-1003">Cell membrane</keyword>
<keyword evidence="6" id="KW-1133">Transmembrane helix</keyword>
<dbReference type="EMBL" id="LSLI01000005">
    <property type="protein sequence ID" value="KXS33528.1"/>
    <property type="molecule type" value="Genomic_DNA"/>
</dbReference>
<keyword evidence="6" id="KW-0472">Membrane</keyword>
<evidence type="ECO:0000256" key="4">
    <source>
        <dbReference type="ARBA" id="ARBA00022643"/>
    </source>
</evidence>
<feature type="domain" description="FMN-binding" evidence="7">
    <location>
        <begin position="105"/>
        <end position="197"/>
    </location>
</feature>
<keyword evidence="2 6" id="KW-0597">Phosphoprotein</keyword>
<keyword evidence="6" id="KW-0997">Cell inner membrane</keyword>
<evidence type="ECO:0000256" key="5">
    <source>
        <dbReference type="ARBA" id="ARBA00022982"/>
    </source>
</evidence>
<accession>A0A139BXD3</accession>
<evidence type="ECO:0000313" key="9">
    <source>
        <dbReference type="Proteomes" id="UP000070578"/>
    </source>
</evidence>
<reference evidence="8 9" key="2">
    <citation type="submission" date="2016-03" db="EMBL/GenBank/DDBJ databases">
        <title>New uncultured bacterium of the family Gallionellaceae from acid mine drainage: description and reconstruction of genome based on metagenomic analysis of microbial community.</title>
        <authorList>
            <person name="Kadnikov V."/>
            <person name="Ivasenko D."/>
            <person name="Beletsky A."/>
            <person name="Mardanov A."/>
            <person name="Danilova E."/>
            <person name="Pimenov N."/>
            <person name="Karnachuk O."/>
            <person name="Ravin N."/>
        </authorList>
    </citation>
    <scope>NUCLEOTIDE SEQUENCE [LARGE SCALE GENOMIC DNA]</scope>
    <source>
        <strain evidence="8">ShG14-8</strain>
    </source>
</reference>
<dbReference type="EC" id="7.-.-.-" evidence="6"/>
<comment type="caution">
    <text evidence="8">The sequence shown here is derived from an EMBL/GenBank/DDBJ whole genome shotgun (WGS) entry which is preliminary data.</text>
</comment>
<comment type="function">
    <text evidence="6">Part of a membrane-bound complex that couples electron transfer with translocation of ions across the membrane.</text>
</comment>
<evidence type="ECO:0000256" key="2">
    <source>
        <dbReference type="ARBA" id="ARBA00022553"/>
    </source>
</evidence>
<keyword evidence="6" id="KW-1278">Translocase</keyword>
<dbReference type="InterPro" id="IPR010209">
    <property type="entry name" value="Ion_transpt_RnfG/RsxG"/>
</dbReference>
<dbReference type="InterPro" id="IPR007329">
    <property type="entry name" value="FMN-bd"/>
</dbReference>
<evidence type="ECO:0000256" key="1">
    <source>
        <dbReference type="ARBA" id="ARBA00022448"/>
    </source>
</evidence>
<dbReference type="Pfam" id="PF04205">
    <property type="entry name" value="FMN_bind"/>
    <property type="match status" value="1"/>
</dbReference>
<dbReference type="PIRSF" id="PIRSF006091">
    <property type="entry name" value="E_trnsport_RnfG"/>
    <property type="match status" value="1"/>
</dbReference>
<organism evidence="8 9">
    <name type="scientific">Candidatus Gallionella acididurans</name>
    <dbReference type="NCBI Taxonomy" id="1796491"/>
    <lineage>
        <taxon>Bacteria</taxon>
        <taxon>Pseudomonadati</taxon>
        <taxon>Pseudomonadota</taxon>
        <taxon>Betaproteobacteria</taxon>
        <taxon>Nitrosomonadales</taxon>
        <taxon>Gallionellaceae</taxon>
        <taxon>Gallionella</taxon>
    </lineage>
</organism>
<dbReference type="PANTHER" id="PTHR36118">
    <property type="entry name" value="ION-TRANSLOCATING OXIDOREDUCTASE COMPLEX SUBUNIT G"/>
    <property type="match status" value="1"/>
</dbReference>
<keyword evidence="1 6" id="KW-0813">Transport</keyword>
<dbReference type="GO" id="GO:0010181">
    <property type="term" value="F:FMN binding"/>
    <property type="evidence" value="ECO:0007669"/>
    <property type="project" value="InterPro"/>
</dbReference>
<comment type="subunit">
    <text evidence="6">The complex is composed of six subunits: RnfA, RnfB, RnfC, RnfD, RnfE and RnfG.</text>
</comment>
<evidence type="ECO:0000313" key="8">
    <source>
        <dbReference type="EMBL" id="KXS33528.1"/>
    </source>
</evidence>
<dbReference type="GO" id="GO:0022900">
    <property type="term" value="P:electron transport chain"/>
    <property type="evidence" value="ECO:0007669"/>
    <property type="project" value="UniProtKB-UniRule"/>
</dbReference>
<dbReference type="NCBIfam" id="NF002519">
    <property type="entry name" value="PRK01908.1"/>
    <property type="match status" value="1"/>
</dbReference>
<dbReference type="GO" id="GO:0009055">
    <property type="term" value="F:electron transfer activity"/>
    <property type="evidence" value="ECO:0007669"/>
    <property type="project" value="InterPro"/>
</dbReference>
<dbReference type="SMART" id="SM00900">
    <property type="entry name" value="FMN_bind"/>
    <property type="match status" value="1"/>
</dbReference>
<dbReference type="Proteomes" id="UP000070578">
    <property type="component" value="Unassembled WGS sequence"/>
</dbReference>
<proteinExistence type="inferred from homology"/>
<dbReference type="AlphaFoldDB" id="A0A139BXD3"/>
<evidence type="ECO:0000256" key="3">
    <source>
        <dbReference type="ARBA" id="ARBA00022630"/>
    </source>
</evidence>
<dbReference type="PATRIC" id="fig|1796491.3.peg.443"/>
<comment type="cofactor">
    <cofactor evidence="6">
        <name>FMN</name>
        <dbReference type="ChEBI" id="CHEBI:58210"/>
    </cofactor>
</comment>
<reference evidence="8 9" key="1">
    <citation type="submission" date="2016-02" db="EMBL/GenBank/DDBJ databases">
        <authorList>
            <person name="Wen L."/>
            <person name="He K."/>
            <person name="Yang H."/>
        </authorList>
    </citation>
    <scope>NUCLEOTIDE SEQUENCE [LARGE SCALE GENOMIC DNA]</scope>
    <source>
        <strain evidence="8">ShG14-8</strain>
    </source>
</reference>
<comment type="subcellular location">
    <subcellularLocation>
        <location evidence="6">Cell inner membrane</location>
        <topology evidence="6">Single-pass membrane protein</topology>
    </subcellularLocation>
</comment>
<gene>
    <name evidence="6" type="primary">rnfG</name>
    <name evidence="8" type="ORF">AWT59_0409</name>
</gene>
<comment type="similarity">
    <text evidence="6">Belongs to the RnfG family.</text>
</comment>
<dbReference type="GO" id="GO:0005886">
    <property type="term" value="C:plasma membrane"/>
    <property type="evidence" value="ECO:0007669"/>
    <property type="project" value="UniProtKB-SubCell"/>
</dbReference>
<dbReference type="NCBIfam" id="TIGR01947">
    <property type="entry name" value="rnfG"/>
    <property type="match status" value="1"/>
</dbReference>
<name>A0A139BXD3_9PROT</name>
<dbReference type="HAMAP" id="MF_00479">
    <property type="entry name" value="RsxG_RnfG"/>
    <property type="match status" value="1"/>
</dbReference>